<feature type="transmembrane region" description="Helical" evidence="6">
    <location>
        <begin position="54"/>
        <end position="72"/>
    </location>
</feature>
<dbReference type="RefSeq" id="WP_316701877.1">
    <property type="nucleotide sequence ID" value="NZ_CP136336.1"/>
</dbReference>
<keyword evidence="4 6" id="KW-1133">Transmembrane helix</keyword>
<dbReference type="InterPro" id="IPR050189">
    <property type="entry name" value="MFS_Efflux_Transporters"/>
</dbReference>
<dbReference type="InterPro" id="IPR011701">
    <property type="entry name" value="MFS"/>
</dbReference>
<dbReference type="PROSITE" id="PS50850">
    <property type="entry name" value="MFS"/>
    <property type="match status" value="1"/>
</dbReference>
<name>A0ABZ0D0Y7_9BURK</name>
<accession>A0ABZ0D0Y7</accession>
<feature type="transmembrane region" description="Helical" evidence="6">
    <location>
        <begin position="226"/>
        <end position="244"/>
    </location>
</feature>
<reference evidence="8 9" key="1">
    <citation type="submission" date="2023-10" db="EMBL/GenBank/DDBJ databases">
        <title>Bacteria for the degradation of biodegradable plastic PBAT(Polybutylene adipate terephthalate).</title>
        <authorList>
            <person name="Weon H.-Y."/>
            <person name="Yeon J."/>
        </authorList>
    </citation>
    <scope>NUCLEOTIDE SEQUENCE [LARGE SCALE GENOMIC DNA]</scope>
    <source>
        <strain evidence="8 9">SBD 7-3</strain>
    </source>
</reference>
<sequence>MNATAPSTSLPARTATLVFLSFAFAYFPSALVRGVVATLAPAFSAELQLTASELGLLAGAYFLGFAAMQLPLGSALDRHGPKRVLLVFLAVAVVGCGAFALADSFVALTVARALIGVGVSACLMAPMTSFRRNFTPTTQMRANSWMLMTGSLGLIASTLPVQWLMPLLGWRGLFWALAVFFVVAMVFIARAVPPDRLEVAPLPVVAGGYGEVFRHPVFLRYLPMGFFQYGGMVALQSLWIGPWLTRVCGWSPGETAAGLFGINVAMLLTFMAWGFLVPRLYARGWTAHGLIARGMPIPIVALWVGVGAGAEATAWLWGLFCVSSTFVSLSQPAIGQAFPASLAGRALSAYNLIIFAGVFTLQWAMGAAVDRLVGAGWSTVSAYQGAFALLAVCCSLSYLWFLWRREAGPAVAAAVTAR</sequence>
<dbReference type="Proteomes" id="UP001303946">
    <property type="component" value="Chromosome"/>
</dbReference>
<feature type="transmembrane region" description="Helical" evidence="6">
    <location>
        <begin position="314"/>
        <end position="334"/>
    </location>
</feature>
<feature type="transmembrane region" description="Helical" evidence="6">
    <location>
        <begin position="108"/>
        <end position="130"/>
    </location>
</feature>
<evidence type="ECO:0000313" key="9">
    <source>
        <dbReference type="Proteomes" id="UP001303946"/>
    </source>
</evidence>
<feature type="transmembrane region" description="Helical" evidence="6">
    <location>
        <begin position="256"/>
        <end position="278"/>
    </location>
</feature>
<feature type="transmembrane region" description="Helical" evidence="6">
    <location>
        <begin position="142"/>
        <end position="161"/>
    </location>
</feature>
<feature type="transmembrane region" description="Helical" evidence="6">
    <location>
        <begin position="346"/>
        <end position="365"/>
    </location>
</feature>
<comment type="subcellular location">
    <subcellularLocation>
        <location evidence="1">Cell membrane</location>
        <topology evidence="1">Multi-pass membrane protein</topology>
    </subcellularLocation>
</comment>
<evidence type="ECO:0000256" key="5">
    <source>
        <dbReference type="ARBA" id="ARBA00023136"/>
    </source>
</evidence>
<protein>
    <submittedName>
        <fullName evidence="8">MFS transporter</fullName>
    </submittedName>
</protein>
<dbReference type="EMBL" id="CP136336">
    <property type="protein sequence ID" value="WOB08955.1"/>
    <property type="molecule type" value="Genomic_DNA"/>
</dbReference>
<dbReference type="Gene3D" id="1.20.1250.20">
    <property type="entry name" value="MFS general substrate transporter like domains"/>
    <property type="match status" value="1"/>
</dbReference>
<evidence type="ECO:0000256" key="2">
    <source>
        <dbReference type="ARBA" id="ARBA00022475"/>
    </source>
</evidence>
<feature type="transmembrane region" description="Helical" evidence="6">
    <location>
        <begin position="173"/>
        <end position="192"/>
    </location>
</feature>
<gene>
    <name evidence="8" type="ORF">RXV79_02585</name>
</gene>
<dbReference type="InterPro" id="IPR036259">
    <property type="entry name" value="MFS_trans_sf"/>
</dbReference>
<feature type="transmembrane region" description="Helical" evidence="6">
    <location>
        <begin position="290"/>
        <end position="308"/>
    </location>
</feature>
<evidence type="ECO:0000256" key="6">
    <source>
        <dbReference type="SAM" id="Phobius"/>
    </source>
</evidence>
<proteinExistence type="predicted"/>
<evidence type="ECO:0000259" key="7">
    <source>
        <dbReference type="PROSITE" id="PS50850"/>
    </source>
</evidence>
<evidence type="ECO:0000313" key="8">
    <source>
        <dbReference type="EMBL" id="WOB08955.1"/>
    </source>
</evidence>
<evidence type="ECO:0000256" key="4">
    <source>
        <dbReference type="ARBA" id="ARBA00022989"/>
    </source>
</evidence>
<evidence type="ECO:0000256" key="1">
    <source>
        <dbReference type="ARBA" id="ARBA00004651"/>
    </source>
</evidence>
<dbReference type="SUPFAM" id="SSF103473">
    <property type="entry name" value="MFS general substrate transporter"/>
    <property type="match status" value="1"/>
</dbReference>
<dbReference type="PANTHER" id="PTHR43124:SF3">
    <property type="entry name" value="CHLORAMPHENICOL EFFLUX PUMP RV0191"/>
    <property type="match status" value="1"/>
</dbReference>
<organism evidence="8 9">
    <name type="scientific">Piscinibacter gummiphilus</name>
    <dbReference type="NCBI Taxonomy" id="946333"/>
    <lineage>
        <taxon>Bacteria</taxon>
        <taxon>Pseudomonadati</taxon>
        <taxon>Pseudomonadota</taxon>
        <taxon>Betaproteobacteria</taxon>
        <taxon>Burkholderiales</taxon>
        <taxon>Sphaerotilaceae</taxon>
        <taxon>Piscinibacter</taxon>
    </lineage>
</organism>
<evidence type="ECO:0000256" key="3">
    <source>
        <dbReference type="ARBA" id="ARBA00022692"/>
    </source>
</evidence>
<feature type="transmembrane region" description="Helical" evidence="6">
    <location>
        <begin position="84"/>
        <end position="102"/>
    </location>
</feature>
<dbReference type="InterPro" id="IPR020846">
    <property type="entry name" value="MFS_dom"/>
</dbReference>
<feature type="domain" description="Major facilitator superfamily (MFS) profile" evidence="7">
    <location>
        <begin position="18"/>
        <end position="409"/>
    </location>
</feature>
<dbReference type="Pfam" id="PF07690">
    <property type="entry name" value="MFS_1"/>
    <property type="match status" value="1"/>
</dbReference>
<feature type="transmembrane region" description="Helical" evidence="6">
    <location>
        <begin position="385"/>
        <end position="403"/>
    </location>
</feature>
<keyword evidence="3 6" id="KW-0812">Transmembrane</keyword>
<keyword evidence="5 6" id="KW-0472">Membrane</keyword>
<keyword evidence="9" id="KW-1185">Reference proteome</keyword>
<keyword evidence="2" id="KW-1003">Cell membrane</keyword>
<dbReference type="PANTHER" id="PTHR43124">
    <property type="entry name" value="PURINE EFFLUX PUMP PBUE"/>
    <property type="match status" value="1"/>
</dbReference>